<accession>A0ABP0Y439</accession>
<evidence type="ECO:0000256" key="5">
    <source>
        <dbReference type="ARBA" id="ARBA00022553"/>
    </source>
</evidence>
<name>A0ABP0Y439_9ROSI</name>
<feature type="domain" description="Zinc-finger" evidence="11">
    <location>
        <begin position="168"/>
        <end position="264"/>
    </location>
</feature>
<evidence type="ECO:0000256" key="1">
    <source>
        <dbReference type="ARBA" id="ARBA00004123"/>
    </source>
</evidence>
<evidence type="ECO:0000256" key="2">
    <source>
        <dbReference type="ARBA" id="ARBA00004496"/>
    </source>
</evidence>
<dbReference type="PANTHER" id="PTHR31169:SF23">
    <property type="entry name" value="OS03G0572250 PROTEIN"/>
    <property type="match status" value="1"/>
</dbReference>
<reference evidence="12 13" key="1">
    <citation type="submission" date="2024-03" db="EMBL/GenBank/DDBJ databases">
        <authorList>
            <person name="Gkanogiannis A."/>
            <person name="Becerra Lopez-Lavalle L."/>
        </authorList>
    </citation>
    <scope>NUCLEOTIDE SEQUENCE [LARGE SCALE GENOMIC DNA]</scope>
</reference>
<proteinExistence type="predicted"/>
<evidence type="ECO:0000256" key="4">
    <source>
        <dbReference type="ARBA" id="ARBA00022499"/>
    </source>
</evidence>
<keyword evidence="7" id="KW-0805">Transcription regulation</keyword>
<keyword evidence="13" id="KW-1185">Reference proteome</keyword>
<dbReference type="Proteomes" id="UP001642487">
    <property type="component" value="Chromosome 2"/>
</dbReference>
<feature type="compositionally biased region" description="Basic and acidic residues" evidence="10">
    <location>
        <begin position="354"/>
        <end position="367"/>
    </location>
</feature>
<dbReference type="PANTHER" id="PTHR31169">
    <property type="entry name" value="OS05G0300700 PROTEIN"/>
    <property type="match status" value="1"/>
</dbReference>
<evidence type="ECO:0000256" key="8">
    <source>
        <dbReference type="ARBA" id="ARBA00023163"/>
    </source>
</evidence>
<evidence type="ECO:0000256" key="7">
    <source>
        <dbReference type="ARBA" id="ARBA00023015"/>
    </source>
</evidence>
<feature type="region of interest" description="Disordered" evidence="10">
    <location>
        <begin position="1"/>
        <end position="33"/>
    </location>
</feature>
<dbReference type="InterPro" id="IPR040221">
    <property type="entry name" value="CDCA7/CDA7L"/>
</dbReference>
<evidence type="ECO:0000256" key="9">
    <source>
        <dbReference type="ARBA" id="ARBA00023242"/>
    </source>
</evidence>
<gene>
    <name evidence="12" type="ORF">CITCOLO1_LOCUS6977</name>
</gene>
<keyword evidence="8" id="KW-0804">Transcription</keyword>
<keyword evidence="5" id="KW-0597">Phosphoprotein</keyword>
<keyword evidence="3" id="KW-0963">Cytoplasm</keyword>
<dbReference type="EMBL" id="OZ021736">
    <property type="protein sequence ID" value="CAK9315194.1"/>
    <property type="molecule type" value="Genomic_DNA"/>
</dbReference>
<dbReference type="Pfam" id="PF10497">
    <property type="entry name" value="zf-4CXXC_R1"/>
    <property type="match status" value="1"/>
</dbReference>
<evidence type="ECO:0000256" key="6">
    <source>
        <dbReference type="ARBA" id="ARBA00022843"/>
    </source>
</evidence>
<keyword evidence="9" id="KW-0539">Nucleus</keyword>
<feature type="region of interest" description="Disordered" evidence="10">
    <location>
        <begin position="478"/>
        <end position="527"/>
    </location>
</feature>
<organism evidence="12 13">
    <name type="scientific">Citrullus colocynthis</name>
    <name type="common">colocynth</name>
    <dbReference type="NCBI Taxonomy" id="252529"/>
    <lineage>
        <taxon>Eukaryota</taxon>
        <taxon>Viridiplantae</taxon>
        <taxon>Streptophyta</taxon>
        <taxon>Embryophyta</taxon>
        <taxon>Tracheophyta</taxon>
        <taxon>Spermatophyta</taxon>
        <taxon>Magnoliopsida</taxon>
        <taxon>eudicotyledons</taxon>
        <taxon>Gunneridae</taxon>
        <taxon>Pentapetalae</taxon>
        <taxon>rosids</taxon>
        <taxon>fabids</taxon>
        <taxon>Cucurbitales</taxon>
        <taxon>Cucurbitaceae</taxon>
        <taxon>Benincaseae</taxon>
        <taxon>Citrullus</taxon>
    </lineage>
</organism>
<keyword evidence="4" id="KW-1017">Isopeptide bond</keyword>
<feature type="compositionally biased region" description="Polar residues" evidence="10">
    <location>
        <begin position="480"/>
        <end position="494"/>
    </location>
</feature>
<evidence type="ECO:0000259" key="11">
    <source>
        <dbReference type="Pfam" id="PF10497"/>
    </source>
</evidence>
<feature type="compositionally biased region" description="Low complexity" evidence="10">
    <location>
        <begin position="1"/>
        <end position="12"/>
    </location>
</feature>
<feature type="region of interest" description="Disordered" evidence="10">
    <location>
        <begin position="67"/>
        <end position="107"/>
    </location>
</feature>
<feature type="region of interest" description="Disordered" evidence="10">
    <location>
        <begin position="348"/>
        <end position="367"/>
    </location>
</feature>
<sequence length="527" mass="59094">MAEPSGIEKSPISKPPSEPLQMEIDHPSAAQMPEISQYEQSRELRIRENLERMQKLGILDLSLKLKSSAPSKQNRRKSVNLKASPPSFDLPPAGPLRRSSRLQNATPVTYSELRMEKKNKFSEGEDVILEDGSRPEIYSEEHEKMLGSTEKSWTLFVDGYGNDGKRIYDPVKGKTCHQCRQKTLGHRTHCTKCNLVQGQFCGDCLYMRYGEHVLEAQQNPDWICPVCRGICNCSLCRQGKGWLPTGPLYKKIVRMGFKSVAHFLIQTKRSQPGSEENPTDLATAKRSLSFTDFEVNPAGSPKVNDNLLETMEHQAVDESENEKRNMLHSISNNEIKDHISVKRSLSFSGLEQQGSKEAKPPNHLNHENDELSQYQSANNALGEDVINEQETKMHCLKRKNGDNYCPDECSMTEKKPTITVESNTMDLECSTGNDHEKELSGVQTTTLSTDQSLKMKGDISSHTFSESTAEEYHLEGRIIQESNGKTSEEGSNSLSKKKTKARAKLSTSSELKSLGCSRVLQSRHKAA</sequence>
<dbReference type="InterPro" id="IPR018866">
    <property type="entry name" value="Znf-4CXXC_R1"/>
</dbReference>
<evidence type="ECO:0000313" key="12">
    <source>
        <dbReference type="EMBL" id="CAK9315194.1"/>
    </source>
</evidence>
<evidence type="ECO:0000256" key="10">
    <source>
        <dbReference type="SAM" id="MobiDB-lite"/>
    </source>
</evidence>
<evidence type="ECO:0000313" key="13">
    <source>
        <dbReference type="Proteomes" id="UP001642487"/>
    </source>
</evidence>
<keyword evidence="6" id="KW-0832">Ubl conjugation</keyword>
<comment type="subcellular location">
    <subcellularLocation>
        <location evidence="2">Cytoplasm</location>
    </subcellularLocation>
    <subcellularLocation>
        <location evidence="1">Nucleus</location>
    </subcellularLocation>
</comment>
<protein>
    <recommendedName>
        <fullName evidence="11">Zinc-finger domain-containing protein</fullName>
    </recommendedName>
</protein>
<evidence type="ECO:0000256" key="3">
    <source>
        <dbReference type="ARBA" id="ARBA00022490"/>
    </source>
</evidence>